<dbReference type="AlphaFoldDB" id="A0AAD7SAU2"/>
<accession>A0AAD7SAU2</accession>
<keyword evidence="2" id="KW-1185">Reference proteome</keyword>
<dbReference type="EMBL" id="JAINUG010000094">
    <property type="protein sequence ID" value="KAJ8397926.1"/>
    <property type="molecule type" value="Genomic_DNA"/>
</dbReference>
<evidence type="ECO:0000313" key="1">
    <source>
        <dbReference type="EMBL" id="KAJ8397926.1"/>
    </source>
</evidence>
<evidence type="ECO:0000313" key="2">
    <source>
        <dbReference type="Proteomes" id="UP001221898"/>
    </source>
</evidence>
<gene>
    <name evidence="1" type="ORF">AAFF_G00432730</name>
</gene>
<reference evidence="1" key="1">
    <citation type="journal article" date="2023" name="Science">
        <title>Genome structures resolve the early diversification of teleost fishes.</title>
        <authorList>
            <person name="Parey E."/>
            <person name="Louis A."/>
            <person name="Montfort J."/>
            <person name="Bouchez O."/>
            <person name="Roques C."/>
            <person name="Iampietro C."/>
            <person name="Lluch J."/>
            <person name="Castinel A."/>
            <person name="Donnadieu C."/>
            <person name="Desvignes T."/>
            <person name="Floi Bucao C."/>
            <person name="Jouanno E."/>
            <person name="Wen M."/>
            <person name="Mejri S."/>
            <person name="Dirks R."/>
            <person name="Jansen H."/>
            <person name="Henkel C."/>
            <person name="Chen W.J."/>
            <person name="Zahm M."/>
            <person name="Cabau C."/>
            <person name="Klopp C."/>
            <person name="Thompson A.W."/>
            <person name="Robinson-Rechavi M."/>
            <person name="Braasch I."/>
            <person name="Lecointre G."/>
            <person name="Bobe J."/>
            <person name="Postlethwait J.H."/>
            <person name="Berthelot C."/>
            <person name="Roest Crollius H."/>
            <person name="Guiguen Y."/>
        </authorList>
    </citation>
    <scope>NUCLEOTIDE SEQUENCE</scope>
    <source>
        <strain evidence="1">NC1722</strain>
    </source>
</reference>
<name>A0AAD7SAU2_9TELE</name>
<comment type="caution">
    <text evidence="1">The sequence shown here is derived from an EMBL/GenBank/DDBJ whole genome shotgun (WGS) entry which is preliminary data.</text>
</comment>
<protein>
    <submittedName>
        <fullName evidence="1">Uncharacterized protein</fullName>
    </submittedName>
</protein>
<sequence>MGSPDNLPSGLPASHGVCAGLKGPVQSKPFMLSMDKCETRGAQASSGLDSTRDMTGTKAAPRWCFEWTAEDLAIYYFVLSCSSGLRLQPTKWDVGHEYSTFTPQTPDGTVSDLGPDLVAQCPLPRKKRCTTFR</sequence>
<dbReference type="Proteomes" id="UP001221898">
    <property type="component" value="Unassembled WGS sequence"/>
</dbReference>
<organism evidence="1 2">
    <name type="scientific">Aldrovandia affinis</name>
    <dbReference type="NCBI Taxonomy" id="143900"/>
    <lineage>
        <taxon>Eukaryota</taxon>
        <taxon>Metazoa</taxon>
        <taxon>Chordata</taxon>
        <taxon>Craniata</taxon>
        <taxon>Vertebrata</taxon>
        <taxon>Euteleostomi</taxon>
        <taxon>Actinopterygii</taxon>
        <taxon>Neopterygii</taxon>
        <taxon>Teleostei</taxon>
        <taxon>Notacanthiformes</taxon>
        <taxon>Halosauridae</taxon>
        <taxon>Aldrovandia</taxon>
    </lineage>
</organism>
<proteinExistence type="predicted"/>